<dbReference type="InterPro" id="IPR032350">
    <property type="entry name" value="Nbr1_FW"/>
</dbReference>
<proteinExistence type="predicted"/>
<dbReference type="CDD" id="cd14947">
    <property type="entry name" value="NBR1_like"/>
    <property type="match status" value="1"/>
</dbReference>
<accession>A0A1G6U875</accession>
<evidence type="ECO:0000313" key="1">
    <source>
        <dbReference type="EMBL" id="SDD36896.1"/>
    </source>
</evidence>
<dbReference type="RefSeq" id="WP_091453455.1">
    <property type="nucleotide sequence ID" value="NZ_FMZZ01000010.1"/>
</dbReference>
<gene>
    <name evidence="1" type="ORF">SAMN05216174_110130</name>
</gene>
<dbReference type="AlphaFoldDB" id="A0A1G6U875"/>
<organism evidence="1 2">
    <name type="scientific">Actinokineospora iranica</name>
    <dbReference type="NCBI Taxonomy" id="1271860"/>
    <lineage>
        <taxon>Bacteria</taxon>
        <taxon>Bacillati</taxon>
        <taxon>Actinomycetota</taxon>
        <taxon>Actinomycetes</taxon>
        <taxon>Pseudonocardiales</taxon>
        <taxon>Pseudonocardiaceae</taxon>
        <taxon>Actinokineospora</taxon>
    </lineage>
</organism>
<reference evidence="2" key="1">
    <citation type="submission" date="2016-10" db="EMBL/GenBank/DDBJ databases">
        <authorList>
            <person name="Varghese N."/>
            <person name="Submissions S."/>
        </authorList>
    </citation>
    <scope>NUCLEOTIDE SEQUENCE [LARGE SCALE GENOMIC DNA]</scope>
    <source>
        <strain evidence="2">IBRC-M 10403</strain>
    </source>
</reference>
<dbReference type="STRING" id="1271860.SAMN05216174_110130"/>
<dbReference type="GO" id="GO:0005975">
    <property type="term" value="P:carbohydrate metabolic process"/>
    <property type="evidence" value="ECO:0007669"/>
    <property type="project" value="UniProtKB-ARBA"/>
</dbReference>
<dbReference type="InterPro" id="IPR013783">
    <property type="entry name" value="Ig-like_fold"/>
</dbReference>
<dbReference type="Gene3D" id="2.60.40.10">
    <property type="entry name" value="Immunoglobulins"/>
    <property type="match status" value="1"/>
</dbReference>
<protein>
    <submittedName>
        <fullName evidence="1">Ig-like domain-containing protein</fullName>
    </submittedName>
</protein>
<keyword evidence="2" id="KW-1185">Reference proteome</keyword>
<evidence type="ECO:0000313" key="2">
    <source>
        <dbReference type="Proteomes" id="UP000199501"/>
    </source>
</evidence>
<sequence>MRTNLTTAAGRAARAVLRGRPPAPAPVHVLANRELSVAMRQLRMAVGINLGETVAILNETIDDLYADVRDAPTPGGRVPSTPHRVTGDYVRRVERGDHGRFDLGTLPAWARRSEVEKNRLNASRVPAWLVRAYDVAFGADGFLVDMHTWSVALQADQLRDLPRRLRDLPGHVPPGGEYEFLVRDLGELDEQARDLLRAQAGELAALRDRQPGGASWLPFAKDASLNAGEAEEPEGMLVAPGSLVTTHFVLRNAGTVPWRDRLLYRVGDTATGIASPPLVPVPDTEPGADTAEIGYVLRAPTTPGTYRVCVKMGWPDGTYCFPTTLLGLVTTLVVPPADIIDPYREWPDHVG</sequence>
<name>A0A1G6U875_9PSEU</name>
<dbReference type="OrthoDB" id="166850at2"/>
<dbReference type="Proteomes" id="UP000199501">
    <property type="component" value="Unassembled WGS sequence"/>
</dbReference>
<dbReference type="EMBL" id="FMZZ01000010">
    <property type="protein sequence ID" value="SDD36896.1"/>
    <property type="molecule type" value="Genomic_DNA"/>
</dbReference>